<protein>
    <recommendedName>
        <fullName evidence="3">Tyrosine-protein phosphatase domain-containing protein</fullName>
    </recommendedName>
</protein>
<name>L7FNC7_ENTIV</name>
<dbReference type="AlphaFoldDB" id="L7FNC7"/>
<proteinExistence type="predicted"/>
<dbReference type="CDD" id="cd14498">
    <property type="entry name" value="DSP"/>
    <property type="match status" value="1"/>
</dbReference>
<dbReference type="Gene3D" id="3.90.190.10">
    <property type="entry name" value="Protein tyrosine phosphatase superfamily"/>
    <property type="match status" value="1"/>
</dbReference>
<dbReference type="KEGG" id="eiv:EIN_129310"/>
<dbReference type="EMBL" id="KB206458">
    <property type="protein sequence ID" value="ELP91591.1"/>
    <property type="molecule type" value="Genomic_DNA"/>
</dbReference>
<organism evidence="1 2">
    <name type="scientific">Entamoeba invadens IP1</name>
    <dbReference type="NCBI Taxonomy" id="370355"/>
    <lineage>
        <taxon>Eukaryota</taxon>
        <taxon>Amoebozoa</taxon>
        <taxon>Evosea</taxon>
        <taxon>Archamoebae</taxon>
        <taxon>Mastigamoebida</taxon>
        <taxon>Entamoebidae</taxon>
        <taxon>Entamoeba</taxon>
    </lineage>
</organism>
<gene>
    <name evidence="1" type="ORF">EIN_129310</name>
</gene>
<evidence type="ECO:0008006" key="3">
    <source>
        <dbReference type="Google" id="ProtNLM"/>
    </source>
</evidence>
<dbReference type="InterPro" id="IPR029021">
    <property type="entry name" value="Prot-tyrosine_phosphatase-like"/>
</dbReference>
<accession>L7FNC7</accession>
<reference evidence="1 2" key="1">
    <citation type="submission" date="2012-10" db="EMBL/GenBank/DDBJ databases">
        <authorList>
            <person name="Zafar N."/>
            <person name="Inman J."/>
            <person name="Hall N."/>
            <person name="Lorenzi H."/>
            <person name="Caler E."/>
        </authorList>
    </citation>
    <scope>NUCLEOTIDE SEQUENCE [LARGE SCALE GENOMIC DNA]</scope>
    <source>
        <strain evidence="1 2">IP1</strain>
    </source>
</reference>
<dbReference type="OMA" id="THLNADC"/>
<evidence type="ECO:0000313" key="2">
    <source>
        <dbReference type="Proteomes" id="UP000014680"/>
    </source>
</evidence>
<evidence type="ECO:0000313" key="1">
    <source>
        <dbReference type="EMBL" id="ELP91591.1"/>
    </source>
</evidence>
<dbReference type="OrthoDB" id="5779068at2759"/>
<dbReference type="RefSeq" id="XP_004258362.1">
    <property type="nucleotide sequence ID" value="XM_004258314.1"/>
</dbReference>
<sequence>MGVVQSSIYSTLNSQSNDFEQLEENIIIGSEADIKKMSTYSKYTIDAILSCGKEAIPFLPIQVDYLHLNLQTSNHNMFKLYIEKGISFLNNYIKANKNVFVVSENTSTPLLVAYLMNHCNYNYDKALEMFQNKYHCISDPEVLKQLSLLNPTSYCKDTLEPKLDFAYDETIKGSPLSFRY</sequence>
<keyword evidence="2" id="KW-1185">Reference proteome</keyword>
<dbReference type="GeneID" id="14890550"/>
<dbReference type="SUPFAM" id="SSF52799">
    <property type="entry name" value="(Phosphotyrosine protein) phosphatases II"/>
    <property type="match status" value="1"/>
</dbReference>
<dbReference type="VEuPathDB" id="AmoebaDB:EIN_129310"/>
<dbReference type="Proteomes" id="UP000014680">
    <property type="component" value="Unassembled WGS sequence"/>
</dbReference>